<dbReference type="InterPro" id="IPR036640">
    <property type="entry name" value="ABC1_TM_sf"/>
</dbReference>
<keyword evidence="4 10" id="KW-0067">ATP-binding</keyword>
<dbReference type="PROSITE" id="PS50893">
    <property type="entry name" value="ABC_TRANSPORTER_2"/>
    <property type="match status" value="1"/>
</dbReference>
<dbReference type="SUPFAM" id="SSF90123">
    <property type="entry name" value="ABC transporter transmembrane region"/>
    <property type="match status" value="1"/>
</dbReference>
<dbReference type="GO" id="GO:0005524">
    <property type="term" value="F:ATP binding"/>
    <property type="evidence" value="ECO:0007669"/>
    <property type="project" value="UniProtKB-KW"/>
</dbReference>
<comment type="caution">
    <text evidence="10">The sequence shown here is derived from an EMBL/GenBank/DDBJ whole genome shotgun (WGS) entry which is preliminary data.</text>
</comment>
<evidence type="ECO:0000256" key="2">
    <source>
        <dbReference type="ARBA" id="ARBA00022692"/>
    </source>
</evidence>
<sequence>MDISRSDLKLLIRLLKDAFVFRGLLLGVIVAAFGTVAAGVAETYLLKTIIDESADQQLGSQVGNIMLLLAVLAVGATATYYRFKLAGYFSGSFVHRLNQRLFRKVTRMSISALENYDAGDVVARFSSDIRKINTFAEVSLPLLILHPIMFVMGAAYLAVLDAQLLMLSIIPIPVGFFLIMLMTRSMSQLSMNTQTYFGRGFGVLAEMLAGFATMKVFHLRGYLYQDFKKQMDTGLSSQLKLVDRYAWMGPVQVMIRLVPSIVCLIVGGGRALAGDFSLGELIAFFYLLNFVIDPVAQMPTHIAGCKDALGASKRIFHLLDEADEKLDHLTLSHLERPQLQLDKVGLVYQPENNQAVQALQDINLIIEPGEKVAIVGESGSGKSSLLKVLAGFYLHTGEISLAADRMFDEREPEDDGYRRQLSVVNQETFLFPISIMENIRLAKPDATESEVIAAAQKAYADSFIREQAQGYETILGENGVSLSYGQKQRISLARAFLKPAPVLMMDEPTASLDQTSESLVEQAILREADERTVIVITHKLAITSMMDRVVVLDQGRVIENGTYSELMNRKGHFYRLHQAYYDHAANEELSHA</sequence>
<gene>
    <name evidence="10" type="ORF">EIZ48_06605</name>
</gene>
<dbReference type="Proteomes" id="UP000738517">
    <property type="component" value="Unassembled WGS sequence"/>
</dbReference>
<evidence type="ECO:0000259" key="8">
    <source>
        <dbReference type="PROSITE" id="PS50893"/>
    </source>
</evidence>
<dbReference type="InterPro" id="IPR003439">
    <property type="entry name" value="ABC_transporter-like_ATP-bd"/>
</dbReference>
<keyword evidence="6 7" id="KW-0472">Membrane</keyword>
<name>A0ABW9YFN5_9GAMM</name>
<evidence type="ECO:0000256" key="3">
    <source>
        <dbReference type="ARBA" id="ARBA00022741"/>
    </source>
</evidence>
<protein>
    <submittedName>
        <fullName evidence="10">ABC transporter ATP-binding protein</fullName>
    </submittedName>
</protein>
<keyword evidence="5 7" id="KW-1133">Transmembrane helix</keyword>
<keyword evidence="3" id="KW-0547">Nucleotide-binding</keyword>
<dbReference type="SMART" id="SM00382">
    <property type="entry name" value="AAA"/>
    <property type="match status" value="1"/>
</dbReference>
<feature type="transmembrane region" description="Helical" evidence="7">
    <location>
        <begin position="20"/>
        <end position="41"/>
    </location>
</feature>
<accession>A0ABW9YFN5</accession>
<feature type="transmembrane region" description="Helical" evidence="7">
    <location>
        <begin position="203"/>
        <end position="225"/>
    </location>
</feature>
<evidence type="ECO:0000256" key="5">
    <source>
        <dbReference type="ARBA" id="ARBA00022989"/>
    </source>
</evidence>
<dbReference type="InterPro" id="IPR027417">
    <property type="entry name" value="P-loop_NTPase"/>
</dbReference>
<dbReference type="PROSITE" id="PS00211">
    <property type="entry name" value="ABC_TRANSPORTER_1"/>
    <property type="match status" value="1"/>
</dbReference>
<dbReference type="Gene3D" id="3.40.50.300">
    <property type="entry name" value="P-loop containing nucleotide triphosphate hydrolases"/>
    <property type="match status" value="1"/>
</dbReference>
<dbReference type="Gene3D" id="1.20.1560.10">
    <property type="entry name" value="ABC transporter type 1, transmembrane domain"/>
    <property type="match status" value="1"/>
</dbReference>
<dbReference type="CDD" id="cd07346">
    <property type="entry name" value="ABC_6TM_exporters"/>
    <property type="match status" value="1"/>
</dbReference>
<reference evidence="10 11" key="1">
    <citation type="journal article" date="2017" name="Int. J. Syst. Evol. Microbiol.">
        <title>Photobacterium alginatilyticum sp. nov., a marine bacterium isolated from bottom seawater.</title>
        <authorList>
            <person name="Wang X."/>
            <person name="Wang Y."/>
            <person name="Yang X."/>
            <person name="Sun H."/>
            <person name="Li B."/>
            <person name="Zhang X.H."/>
        </authorList>
    </citation>
    <scope>NUCLEOTIDE SEQUENCE [LARGE SCALE GENOMIC DNA]</scope>
    <source>
        <strain evidence="10 11">P03D4</strain>
    </source>
</reference>
<dbReference type="InterPro" id="IPR011527">
    <property type="entry name" value="ABC1_TM_dom"/>
</dbReference>
<dbReference type="EMBL" id="RSEJ01000005">
    <property type="protein sequence ID" value="NBI52240.1"/>
    <property type="molecule type" value="Genomic_DNA"/>
</dbReference>
<evidence type="ECO:0000313" key="11">
    <source>
        <dbReference type="Proteomes" id="UP000738517"/>
    </source>
</evidence>
<keyword evidence="11" id="KW-1185">Reference proteome</keyword>
<dbReference type="InterPro" id="IPR003593">
    <property type="entry name" value="AAA+_ATPase"/>
</dbReference>
<dbReference type="SUPFAM" id="SSF52540">
    <property type="entry name" value="P-loop containing nucleoside triphosphate hydrolases"/>
    <property type="match status" value="1"/>
</dbReference>
<feature type="domain" description="ABC transporter" evidence="8">
    <location>
        <begin position="339"/>
        <end position="579"/>
    </location>
</feature>
<evidence type="ECO:0000313" key="10">
    <source>
        <dbReference type="EMBL" id="NBI52240.1"/>
    </source>
</evidence>
<evidence type="ECO:0000256" key="4">
    <source>
        <dbReference type="ARBA" id="ARBA00022840"/>
    </source>
</evidence>
<dbReference type="PROSITE" id="PS50929">
    <property type="entry name" value="ABC_TM1F"/>
    <property type="match status" value="1"/>
</dbReference>
<keyword evidence="2 7" id="KW-0812">Transmembrane</keyword>
<dbReference type="PANTHER" id="PTHR43394:SF1">
    <property type="entry name" value="ATP-BINDING CASSETTE SUB-FAMILY B MEMBER 10, MITOCHONDRIAL"/>
    <property type="match status" value="1"/>
</dbReference>
<proteinExistence type="predicted"/>
<feature type="domain" description="ABC transmembrane type-1" evidence="9">
    <location>
        <begin position="26"/>
        <end position="303"/>
    </location>
</feature>
<dbReference type="Pfam" id="PF00664">
    <property type="entry name" value="ABC_membrane"/>
    <property type="match status" value="1"/>
</dbReference>
<evidence type="ECO:0000256" key="1">
    <source>
        <dbReference type="ARBA" id="ARBA00004651"/>
    </source>
</evidence>
<dbReference type="InterPro" id="IPR039421">
    <property type="entry name" value="Type_1_exporter"/>
</dbReference>
<evidence type="ECO:0000256" key="6">
    <source>
        <dbReference type="ARBA" id="ARBA00023136"/>
    </source>
</evidence>
<feature type="transmembrane region" description="Helical" evidence="7">
    <location>
        <begin position="164"/>
        <end position="182"/>
    </location>
</feature>
<evidence type="ECO:0000256" key="7">
    <source>
        <dbReference type="SAM" id="Phobius"/>
    </source>
</evidence>
<dbReference type="InterPro" id="IPR017871">
    <property type="entry name" value="ABC_transporter-like_CS"/>
</dbReference>
<feature type="transmembrane region" description="Helical" evidence="7">
    <location>
        <begin position="61"/>
        <end position="81"/>
    </location>
</feature>
<comment type="subcellular location">
    <subcellularLocation>
        <location evidence="1">Cell membrane</location>
        <topology evidence="1">Multi-pass membrane protein</topology>
    </subcellularLocation>
</comment>
<dbReference type="PANTHER" id="PTHR43394">
    <property type="entry name" value="ATP-DEPENDENT PERMEASE MDL1, MITOCHONDRIAL"/>
    <property type="match status" value="1"/>
</dbReference>
<dbReference type="RefSeq" id="WP_160649507.1">
    <property type="nucleotide sequence ID" value="NZ_RSEJ01000005.1"/>
</dbReference>
<feature type="transmembrane region" description="Helical" evidence="7">
    <location>
        <begin position="138"/>
        <end position="158"/>
    </location>
</feature>
<organism evidence="10 11">
    <name type="scientific">Photobacterium alginatilyticum</name>
    <dbReference type="NCBI Taxonomy" id="1775171"/>
    <lineage>
        <taxon>Bacteria</taxon>
        <taxon>Pseudomonadati</taxon>
        <taxon>Pseudomonadota</taxon>
        <taxon>Gammaproteobacteria</taxon>
        <taxon>Vibrionales</taxon>
        <taxon>Vibrionaceae</taxon>
        <taxon>Photobacterium</taxon>
    </lineage>
</organism>
<dbReference type="Pfam" id="PF00005">
    <property type="entry name" value="ABC_tran"/>
    <property type="match status" value="1"/>
</dbReference>
<evidence type="ECO:0000259" key="9">
    <source>
        <dbReference type="PROSITE" id="PS50929"/>
    </source>
</evidence>